<dbReference type="OrthoDB" id="9152056at2"/>
<dbReference type="RefSeq" id="WP_145743529.1">
    <property type="nucleotide sequence ID" value="NZ_VIVL01000004.1"/>
</dbReference>
<name>A0A561C5P5_9BURK</name>
<dbReference type="InterPro" id="IPR053597">
    <property type="entry name" value="Retron_Ec48_antiviral"/>
</dbReference>
<keyword evidence="1" id="KW-0472">Membrane</keyword>
<proteinExistence type="predicted"/>
<gene>
    <name evidence="2" type="ORF">FB547_104318</name>
</gene>
<evidence type="ECO:0000313" key="2">
    <source>
        <dbReference type="EMBL" id="TWD86374.1"/>
    </source>
</evidence>
<feature type="transmembrane region" description="Helical" evidence="1">
    <location>
        <begin position="12"/>
        <end position="40"/>
    </location>
</feature>
<dbReference type="AlphaFoldDB" id="A0A561C5P5"/>
<protein>
    <submittedName>
        <fullName evidence="2">Uncharacterized protein</fullName>
    </submittedName>
</protein>
<reference evidence="2 3" key="1">
    <citation type="submission" date="2019-06" db="EMBL/GenBank/DDBJ databases">
        <title>Sorghum-associated microbial communities from plants grown in Nebraska, USA.</title>
        <authorList>
            <person name="Schachtman D."/>
        </authorList>
    </citation>
    <scope>NUCLEOTIDE SEQUENCE [LARGE SCALE GENOMIC DNA]</scope>
    <source>
        <strain evidence="2 3">T529</strain>
    </source>
</reference>
<keyword evidence="1" id="KW-1133">Transmembrane helix</keyword>
<feature type="transmembrane region" description="Helical" evidence="1">
    <location>
        <begin position="74"/>
        <end position="96"/>
    </location>
</feature>
<dbReference type="EMBL" id="VIVL01000004">
    <property type="protein sequence ID" value="TWD86374.1"/>
    <property type="molecule type" value="Genomic_DNA"/>
</dbReference>
<sequence length="244" mass="26930">MNKLKKLIANQSPSVVVLGLLIAIILIGGLLLSAAVIVATSFEKELFRAPFCLSNACVAAYLESTGQGFLIAKATFDIGVAIATIGGIFVALVSYFTTSNNTALTNHIEHLKVFGEYLVAEINKRDRLSGQNIDTLLLYGTIFSQSRVGKTTVSEEYKQFIETLNLLIQESNERSVVGTPGGFSYMDHQRRIKDHMAKAGIAMYMAPRNDYFEMETQLFSLLNRISQSFCPPKAVPHLIKSSYY</sequence>
<keyword evidence="1" id="KW-0812">Transmembrane</keyword>
<dbReference type="Proteomes" id="UP000319722">
    <property type="component" value="Unassembled WGS sequence"/>
</dbReference>
<dbReference type="NCBIfam" id="NF038235">
    <property type="entry name" value="retron_Ec48_2TM"/>
    <property type="match status" value="1"/>
</dbReference>
<evidence type="ECO:0000313" key="3">
    <source>
        <dbReference type="Proteomes" id="UP000319722"/>
    </source>
</evidence>
<comment type="caution">
    <text evidence="2">The sequence shown here is derived from an EMBL/GenBank/DDBJ whole genome shotgun (WGS) entry which is preliminary data.</text>
</comment>
<accession>A0A561C5P5</accession>
<evidence type="ECO:0000256" key="1">
    <source>
        <dbReference type="SAM" id="Phobius"/>
    </source>
</evidence>
<organism evidence="2 3">
    <name type="scientific">Variovorax beijingensis</name>
    <dbReference type="NCBI Taxonomy" id="2496117"/>
    <lineage>
        <taxon>Bacteria</taxon>
        <taxon>Pseudomonadati</taxon>
        <taxon>Pseudomonadota</taxon>
        <taxon>Betaproteobacteria</taxon>
        <taxon>Burkholderiales</taxon>
        <taxon>Comamonadaceae</taxon>
        <taxon>Variovorax</taxon>
    </lineage>
</organism>